<gene>
    <name evidence="1" type="ORF">F6J89_08145</name>
</gene>
<dbReference type="EMBL" id="JAAHFQ010000114">
    <property type="protein sequence ID" value="NER27593.1"/>
    <property type="molecule type" value="Genomic_DNA"/>
</dbReference>
<protein>
    <submittedName>
        <fullName evidence="1">Uncharacterized protein</fullName>
    </submittedName>
</protein>
<sequence>MHAVLTLHAQQNSGNRKVTLDLSEGLELAEGNISHLTMTYDLLKGVLRAI</sequence>
<reference evidence="1" key="1">
    <citation type="submission" date="2019-11" db="EMBL/GenBank/DDBJ databases">
        <title>Genomic insights into an expanded diversity of filamentous marine cyanobacteria reveals the extraordinary biosynthetic potential of Moorea and Okeania.</title>
        <authorList>
            <person name="Ferreira Leao T."/>
            <person name="Wang M."/>
            <person name="Moss N."/>
            <person name="Da Silva R."/>
            <person name="Sanders J."/>
            <person name="Nurk S."/>
            <person name="Gurevich A."/>
            <person name="Humphrey G."/>
            <person name="Reher R."/>
            <person name="Zhu Q."/>
            <person name="Belda-Ferre P."/>
            <person name="Glukhov E."/>
            <person name="Rex R."/>
            <person name="Dorrestein P.C."/>
            <person name="Knight R."/>
            <person name="Pevzner P."/>
            <person name="Gerwick W.H."/>
            <person name="Gerwick L."/>
        </authorList>
    </citation>
    <scope>NUCLEOTIDE SEQUENCE</scope>
    <source>
        <strain evidence="1">SIO1C4</strain>
    </source>
</reference>
<comment type="caution">
    <text evidence="1">The sequence shown here is derived from an EMBL/GenBank/DDBJ whole genome shotgun (WGS) entry which is preliminary data.</text>
</comment>
<accession>A0A6B3N7R9</accession>
<organism evidence="1">
    <name type="scientific">Symploca sp. SIO1C4</name>
    <dbReference type="NCBI Taxonomy" id="2607765"/>
    <lineage>
        <taxon>Bacteria</taxon>
        <taxon>Bacillati</taxon>
        <taxon>Cyanobacteriota</taxon>
        <taxon>Cyanophyceae</taxon>
        <taxon>Coleofasciculales</taxon>
        <taxon>Coleofasciculaceae</taxon>
        <taxon>Symploca</taxon>
    </lineage>
</organism>
<proteinExistence type="predicted"/>
<dbReference type="AlphaFoldDB" id="A0A6B3N7R9"/>
<evidence type="ECO:0000313" key="1">
    <source>
        <dbReference type="EMBL" id="NER27593.1"/>
    </source>
</evidence>
<name>A0A6B3N7R9_9CYAN</name>